<dbReference type="InterPro" id="IPR011990">
    <property type="entry name" value="TPR-like_helical_dom_sf"/>
</dbReference>
<dbReference type="PROSITE" id="PS51375">
    <property type="entry name" value="PPR"/>
    <property type="match status" value="5"/>
</dbReference>
<protein>
    <recommendedName>
        <fullName evidence="5">Pentatricopeptide repeat-containing protein</fullName>
    </recommendedName>
</protein>
<keyword evidence="1" id="KW-0677">Repeat</keyword>
<evidence type="ECO:0000313" key="4">
    <source>
        <dbReference type="Proteomes" id="UP001064489"/>
    </source>
</evidence>
<evidence type="ECO:0000256" key="1">
    <source>
        <dbReference type="ARBA" id="ARBA00022737"/>
    </source>
</evidence>
<dbReference type="Gene3D" id="1.25.40.10">
    <property type="entry name" value="Tetratricopeptide repeat domain"/>
    <property type="match status" value="3"/>
</dbReference>
<accession>A0AAD5P2R8</accession>
<gene>
    <name evidence="3" type="ORF">LWI28_021320</name>
</gene>
<reference evidence="3" key="1">
    <citation type="journal article" date="2022" name="Plant J.">
        <title>Strategies of tolerance reflected in two North American maple genomes.</title>
        <authorList>
            <person name="McEvoy S.L."/>
            <person name="Sezen U.U."/>
            <person name="Trouern-Trend A."/>
            <person name="McMahon S.M."/>
            <person name="Schaberg P.G."/>
            <person name="Yang J."/>
            <person name="Wegrzyn J.L."/>
            <person name="Swenson N.G."/>
        </authorList>
    </citation>
    <scope>NUCLEOTIDE SEQUENCE</scope>
    <source>
        <strain evidence="3">91603</strain>
    </source>
</reference>
<dbReference type="Pfam" id="PF13041">
    <property type="entry name" value="PPR_2"/>
    <property type="match status" value="2"/>
</dbReference>
<reference evidence="3" key="2">
    <citation type="submission" date="2023-02" db="EMBL/GenBank/DDBJ databases">
        <authorList>
            <person name="Swenson N.G."/>
            <person name="Wegrzyn J.L."/>
            <person name="Mcevoy S.L."/>
        </authorList>
    </citation>
    <scope>NUCLEOTIDE SEQUENCE</scope>
    <source>
        <strain evidence="3">91603</strain>
        <tissue evidence="3">Leaf</tissue>
    </source>
</reference>
<dbReference type="GO" id="GO:0003723">
    <property type="term" value="F:RNA binding"/>
    <property type="evidence" value="ECO:0007669"/>
    <property type="project" value="InterPro"/>
</dbReference>
<keyword evidence="4" id="KW-1185">Reference proteome</keyword>
<comment type="caution">
    <text evidence="3">The sequence shown here is derived from an EMBL/GenBank/DDBJ whole genome shotgun (WGS) entry which is preliminary data.</text>
</comment>
<feature type="repeat" description="PPR" evidence="2">
    <location>
        <begin position="285"/>
        <end position="319"/>
    </location>
</feature>
<dbReference type="GO" id="GO:0009451">
    <property type="term" value="P:RNA modification"/>
    <property type="evidence" value="ECO:0007669"/>
    <property type="project" value="InterPro"/>
</dbReference>
<dbReference type="FunFam" id="1.25.40.10:FF:001093">
    <property type="entry name" value="Pentatricopeptide repeat-containing protein At2g34400"/>
    <property type="match status" value="1"/>
</dbReference>
<dbReference type="InterPro" id="IPR046848">
    <property type="entry name" value="E_motif"/>
</dbReference>
<feature type="repeat" description="PPR" evidence="2">
    <location>
        <begin position="214"/>
        <end position="248"/>
    </location>
</feature>
<evidence type="ECO:0000256" key="2">
    <source>
        <dbReference type="PROSITE-ProRule" id="PRU00708"/>
    </source>
</evidence>
<evidence type="ECO:0000313" key="3">
    <source>
        <dbReference type="EMBL" id="KAI9196138.1"/>
    </source>
</evidence>
<dbReference type="EMBL" id="JAJSOW010000003">
    <property type="protein sequence ID" value="KAI9196138.1"/>
    <property type="molecule type" value="Genomic_DNA"/>
</dbReference>
<dbReference type="InterPro" id="IPR046960">
    <property type="entry name" value="PPR_At4g14850-like_plant"/>
</dbReference>
<sequence>MKNACIVEAENLFDKMPQRNTVTWNTMIRGYFQNGFFDKAMCSFNQMPERDNFSYNTVIAGLMQCGDVNNAREVFDGMVDRSVVTWNSMISGYVRNGLIDEAIRVFDNMPIRDVVSWNLVIFGLGENDCGEDGIKFFIRMKESDLFPDQSTFTSVFTICSVLPSLDLGKQTHAQTIKTGLNCLIAVSNAMITMYARCGNMQSALQEFSSMPIHDVISWNSIICGFAHHGEGKKALEMFERMRLTDVKPNDITFVGVLSACSHAGLVDQGRYYFDYMKNKCFLQPTSEHYTCVVDLLGRFGLIDEAMSFLDQIRADGVEIPPSVWGALLGACRIHKNIKVGEIAGESILEVEPSNSGVYLILAEMFLSSGRKEDAEKIWARMKGNGIKKQPGCSWIEINNSGHVFLSGDRSHTEFRRICFLLNLLSAEMGTKILKPSNATSEEIRISFVGCYE</sequence>
<feature type="repeat" description="PPR" evidence="2">
    <location>
        <begin position="20"/>
        <end position="54"/>
    </location>
</feature>
<feature type="repeat" description="PPR" evidence="2">
    <location>
        <begin position="82"/>
        <end position="116"/>
    </location>
</feature>
<organism evidence="3 4">
    <name type="scientific">Acer negundo</name>
    <name type="common">Box elder</name>
    <dbReference type="NCBI Taxonomy" id="4023"/>
    <lineage>
        <taxon>Eukaryota</taxon>
        <taxon>Viridiplantae</taxon>
        <taxon>Streptophyta</taxon>
        <taxon>Embryophyta</taxon>
        <taxon>Tracheophyta</taxon>
        <taxon>Spermatophyta</taxon>
        <taxon>Magnoliopsida</taxon>
        <taxon>eudicotyledons</taxon>
        <taxon>Gunneridae</taxon>
        <taxon>Pentapetalae</taxon>
        <taxon>rosids</taxon>
        <taxon>malvids</taxon>
        <taxon>Sapindales</taxon>
        <taxon>Sapindaceae</taxon>
        <taxon>Hippocastanoideae</taxon>
        <taxon>Acereae</taxon>
        <taxon>Acer</taxon>
    </lineage>
</organism>
<proteinExistence type="predicted"/>
<dbReference type="PANTHER" id="PTHR47926:SF347">
    <property type="entry name" value="PENTATRICOPEPTIDE REPEAT-CONTAINING PROTEIN"/>
    <property type="match status" value="1"/>
</dbReference>
<evidence type="ECO:0008006" key="5">
    <source>
        <dbReference type="Google" id="ProtNLM"/>
    </source>
</evidence>
<dbReference type="AlphaFoldDB" id="A0AAD5P2R8"/>
<dbReference type="SUPFAM" id="SSF48452">
    <property type="entry name" value="TPR-like"/>
    <property type="match status" value="1"/>
</dbReference>
<dbReference type="Proteomes" id="UP001064489">
    <property type="component" value="Chromosome 1"/>
</dbReference>
<dbReference type="InterPro" id="IPR002885">
    <property type="entry name" value="PPR_rpt"/>
</dbReference>
<dbReference type="Pfam" id="PF20431">
    <property type="entry name" value="E_motif"/>
    <property type="match status" value="1"/>
</dbReference>
<dbReference type="PANTHER" id="PTHR47926">
    <property type="entry name" value="PENTATRICOPEPTIDE REPEAT-CONTAINING PROTEIN"/>
    <property type="match status" value="1"/>
</dbReference>
<name>A0AAD5P2R8_ACENE</name>
<dbReference type="NCBIfam" id="TIGR00756">
    <property type="entry name" value="PPR"/>
    <property type="match status" value="5"/>
</dbReference>
<dbReference type="Pfam" id="PF01535">
    <property type="entry name" value="PPR"/>
    <property type="match status" value="5"/>
</dbReference>
<feature type="repeat" description="PPR" evidence="2">
    <location>
        <begin position="354"/>
        <end position="388"/>
    </location>
</feature>